<dbReference type="OrthoDB" id="9945328at2759"/>
<name>A0A8C4S476_ERPCA</name>
<sequence>MHSKSHMDLFVWTLLALLPVGLVTAQISQSTYLPQVTGSNVAGRITSTTFTLAQPVCYFDFQSLGCTSTCEVWLVAAKSAAEKNLYDSEKTTQSVTMMTSKLDIFYVGSQSAYACNQTNNGQRVVRVGQNVDCVSNTCNGPLPMGSTVNVKYFVVNPITNNVVSETPWSTNINLLSPTDPATIDTWFGKRSAGMVVITAILSTLTAILLLLLLIMFCSTLRTEDPNLIKSPINQDPYKIKRYDTHHVRSSTYESKFPQ</sequence>
<keyword evidence="1" id="KW-0472">Membrane</keyword>
<dbReference type="PANTHER" id="PTHR15446">
    <property type="entry name" value="UROPLAKIN III"/>
    <property type="match status" value="1"/>
</dbReference>
<accession>A0A8C4S476</accession>
<evidence type="ECO:0000256" key="1">
    <source>
        <dbReference type="SAM" id="Phobius"/>
    </source>
</evidence>
<dbReference type="PANTHER" id="PTHR15446:SF2">
    <property type="entry name" value="UROPLAKIN-3B-LIKE PROTEIN 1-RELATED"/>
    <property type="match status" value="1"/>
</dbReference>
<dbReference type="Proteomes" id="UP000694620">
    <property type="component" value="Chromosome 8"/>
</dbReference>
<keyword evidence="4" id="KW-1185">Reference proteome</keyword>
<proteinExistence type="predicted"/>
<evidence type="ECO:0000313" key="3">
    <source>
        <dbReference type="Ensembl" id="ENSECRP00000011029.1"/>
    </source>
</evidence>
<gene>
    <name evidence="3" type="primary">LOC114655858</name>
</gene>
<protein>
    <submittedName>
        <fullName evidence="3">Uroplakin-3b-like</fullName>
    </submittedName>
</protein>
<dbReference type="InterPro" id="IPR024831">
    <property type="entry name" value="Uroplakin-3"/>
</dbReference>
<dbReference type="AlphaFoldDB" id="A0A8C4S476"/>
<feature type="chain" id="PRO_5034532427" evidence="2">
    <location>
        <begin position="26"/>
        <end position="258"/>
    </location>
</feature>
<reference evidence="3" key="1">
    <citation type="submission" date="2021-06" db="EMBL/GenBank/DDBJ databases">
        <authorList>
            <consortium name="Wellcome Sanger Institute Data Sharing"/>
        </authorList>
    </citation>
    <scope>NUCLEOTIDE SEQUENCE [LARGE SCALE GENOMIC DNA]</scope>
</reference>
<keyword evidence="1" id="KW-1133">Transmembrane helix</keyword>
<organism evidence="3 4">
    <name type="scientific">Erpetoichthys calabaricus</name>
    <name type="common">Rope fish</name>
    <name type="synonym">Calamoichthys calabaricus</name>
    <dbReference type="NCBI Taxonomy" id="27687"/>
    <lineage>
        <taxon>Eukaryota</taxon>
        <taxon>Metazoa</taxon>
        <taxon>Chordata</taxon>
        <taxon>Craniata</taxon>
        <taxon>Vertebrata</taxon>
        <taxon>Euteleostomi</taxon>
        <taxon>Actinopterygii</taxon>
        <taxon>Polypteriformes</taxon>
        <taxon>Polypteridae</taxon>
        <taxon>Erpetoichthys</taxon>
    </lineage>
</organism>
<keyword evidence="1" id="KW-0812">Transmembrane</keyword>
<evidence type="ECO:0000313" key="4">
    <source>
        <dbReference type="Proteomes" id="UP000694620"/>
    </source>
</evidence>
<dbReference type="RefSeq" id="XP_028662966.1">
    <property type="nucleotide sequence ID" value="XM_028807133.2"/>
</dbReference>
<reference evidence="3" key="2">
    <citation type="submission" date="2025-08" db="UniProtKB">
        <authorList>
            <consortium name="Ensembl"/>
        </authorList>
    </citation>
    <scope>IDENTIFICATION</scope>
</reference>
<evidence type="ECO:0000256" key="2">
    <source>
        <dbReference type="SAM" id="SignalP"/>
    </source>
</evidence>
<dbReference type="GeneTree" id="ENSGT00940000153392"/>
<feature type="signal peptide" evidence="2">
    <location>
        <begin position="1"/>
        <end position="25"/>
    </location>
</feature>
<dbReference type="GeneID" id="114655858"/>
<keyword evidence="2" id="KW-0732">Signal</keyword>
<reference evidence="3" key="3">
    <citation type="submission" date="2025-09" db="UniProtKB">
        <authorList>
            <consortium name="Ensembl"/>
        </authorList>
    </citation>
    <scope>IDENTIFICATION</scope>
</reference>
<dbReference type="GO" id="GO:0016020">
    <property type="term" value="C:membrane"/>
    <property type="evidence" value="ECO:0007669"/>
    <property type="project" value="TreeGrafter"/>
</dbReference>
<dbReference type="Ensembl" id="ENSECRT00000011208.1">
    <property type="protein sequence ID" value="ENSECRP00000011029.1"/>
    <property type="gene ID" value="ENSECRG00000007337.1"/>
</dbReference>
<feature type="transmembrane region" description="Helical" evidence="1">
    <location>
        <begin position="192"/>
        <end position="216"/>
    </location>
</feature>